<evidence type="ECO:0000256" key="2">
    <source>
        <dbReference type="ARBA" id="ARBA00006103"/>
    </source>
</evidence>
<dbReference type="GO" id="GO:0015031">
    <property type="term" value="P:protein transport"/>
    <property type="evidence" value="ECO:0007669"/>
    <property type="project" value="UniProtKB-UniRule"/>
</dbReference>
<keyword evidence="8 12" id="KW-1133">Transmembrane helix</keyword>
<dbReference type="HAMAP" id="MF_00751">
    <property type="entry name" value="SecG"/>
    <property type="match status" value="1"/>
</dbReference>
<sequence length="59" mass="6275">MTKKKSSGSGLMSSAGLMRYYEADKRAIHINPKTVVATGVVIGLAILILDASFGIWPLP</sequence>
<dbReference type="EMBL" id="JTEO01000004">
    <property type="protein sequence ID" value="MCQ6962690.1"/>
    <property type="molecule type" value="Genomic_DNA"/>
</dbReference>
<feature type="topological domain" description="Cytoplasmic" evidence="12">
    <location>
        <begin position="1"/>
        <end position="31"/>
    </location>
</feature>
<evidence type="ECO:0000256" key="7">
    <source>
        <dbReference type="ARBA" id="ARBA00022927"/>
    </source>
</evidence>
<keyword evidence="10 12" id="KW-0472">Membrane</keyword>
<dbReference type="AlphaFoldDB" id="A0AAE3KWW4"/>
<evidence type="ECO:0000256" key="9">
    <source>
        <dbReference type="ARBA" id="ARBA00023010"/>
    </source>
</evidence>
<evidence type="ECO:0000256" key="11">
    <source>
        <dbReference type="ARBA" id="ARBA00031868"/>
    </source>
</evidence>
<proteinExistence type="inferred from homology"/>
<evidence type="ECO:0000256" key="1">
    <source>
        <dbReference type="ARBA" id="ARBA00004162"/>
    </source>
</evidence>
<keyword evidence="9 12" id="KW-0811">Translocation</keyword>
<evidence type="ECO:0000256" key="13">
    <source>
        <dbReference type="SAM" id="Phobius"/>
    </source>
</evidence>
<keyword evidence="5 12" id="KW-1003">Cell membrane</keyword>
<comment type="function">
    <text evidence="12">Involved in protein export. The function of the beta subunit is unknown, but it may be involved in stabilization of the trimeric complex.</text>
</comment>
<evidence type="ECO:0000256" key="8">
    <source>
        <dbReference type="ARBA" id="ARBA00022989"/>
    </source>
</evidence>
<protein>
    <recommendedName>
        <fullName evidence="3 12">Preprotein translocase subunit SecG</fullName>
    </recommendedName>
    <alternativeName>
        <fullName evidence="11 12">Protein transport protein Sec61 subunit beta homolog</fullName>
    </alternativeName>
</protein>
<evidence type="ECO:0000256" key="12">
    <source>
        <dbReference type="HAMAP-Rule" id="MF_00751"/>
    </source>
</evidence>
<evidence type="ECO:0000256" key="5">
    <source>
        <dbReference type="ARBA" id="ARBA00022475"/>
    </source>
</evidence>
<name>A0AAE3KWW4_9EURY</name>
<comment type="similarity">
    <text evidence="2 12">Belongs to the SEC61-beta family.</text>
</comment>
<evidence type="ECO:0000256" key="3">
    <source>
        <dbReference type="ARBA" id="ARBA00014522"/>
    </source>
</evidence>
<reference evidence="14 15" key="1">
    <citation type="journal article" date="2011" name="Appl. Environ. Microbiol.">
        <title>Methanogenic archaea isolated from Taiwan's Chelungpu fault.</title>
        <authorList>
            <person name="Wu S.Y."/>
            <person name="Lai M.C."/>
        </authorList>
    </citation>
    <scope>NUCLEOTIDE SEQUENCE [LARGE SCALE GENOMIC DNA]</scope>
    <source>
        <strain evidence="14 15">St545Mb</strain>
    </source>
</reference>
<evidence type="ECO:0000256" key="4">
    <source>
        <dbReference type="ARBA" id="ARBA00022448"/>
    </source>
</evidence>
<keyword evidence="15" id="KW-1185">Reference proteome</keyword>
<dbReference type="RefSeq" id="WP_256622502.1">
    <property type="nucleotide sequence ID" value="NZ_JTEO01000004.1"/>
</dbReference>
<dbReference type="NCBIfam" id="NF002318">
    <property type="entry name" value="PRK01253.1"/>
    <property type="match status" value="1"/>
</dbReference>
<feature type="transmembrane region" description="Helical" evidence="13">
    <location>
        <begin position="35"/>
        <end position="56"/>
    </location>
</feature>
<organism evidence="14 15">
    <name type="scientific">Methanolobus chelungpuianus</name>
    <dbReference type="NCBI Taxonomy" id="502115"/>
    <lineage>
        <taxon>Archaea</taxon>
        <taxon>Methanobacteriati</taxon>
        <taxon>Methanobacteriota</taxon>
        <taxon>Stenosarchaea group</taxon>
        <taxon>Methanomicrobia</taxon>
        <taxon>Methanosarcinales</taxon>
        <taxon>Methanosarcinaceae</taxon>
        <taxon>Methanolobus</taxon>
    </lineage>
</organism>
<gene>
    <name evidence="12" type="primary">secG</name>
    <name evidence="14" type="ORF">PV02_06105</name>
</gene>
<comment type="caution">
    <text evidence="14">The sequence shown here is derived from an EMBL/GenBank/DDBJ whole genome shotgun (WGS) entry which is preliminary data.</text>
</comment>
<evidence type="ECO:0000313" key="15">
    <source>
        <dbReference type="Proteomes" id="UP001206983"/>
    </source>
</evidence>
<accession>A0AAE3KWW4</accession>
<evidence type="ECO:0000256" key="10">
    <source>
        <dbReference type="ARBA" id="ARBA00023136"/>
    </source>
</evidence>
<dbReference type="Pfam" id="PF03911">
    <property type="entry name" value="Sec61_beta"/>
    <property type="match status" value="1"/>
</dbReference>
<comment type="subunit">
    <text evidence="12">Component of the protein translocase complex. Heterotrimer consisting of alpha (SecY), beta (SecG) and gamma (SecE) subunits. Can form oligomers of the heterotrimer.</text>
</comment>
<keyword evidence="7 12" id="KW-0653">Protein transport</keyword>
<dbReference type="Proteomes" id="UP001206983">
    <property type="component" value="Unassembled WGS sequence"/>
</dbReference>
<dbReference type="InterPro" id="IPR016482">
    <property type="entry name" value="SecG/Sec61-beta/Sbh"/>
</dbReference>
<comment type="subcellular location">
    <subcellularLocation>
        <location evidence="1 12">Cell membrane</location>
        <topology evidence="1 12">Single-pass membrane protein</topology>
    </subcellularLocation>
</comment>
<keyword evidence="6 12" id="KW-0812">Transmembrane</keyword>
<evidence type="ECO:0000313" key="14">
    <source>
        <dbReference type="EMBL" id="MCQ6962690.1"/>
    </source>
</evidence>
<evidence type="ECO:0000256" key="6">
    <source>
        <dbReference type="ARBA" id="ARBA00022692"/>
    </source>
</evidence>
<dbReference type="GO" id="GO:0005886">
    <property type="term" value="C:plasma membrane"/>
    <property type="evidence" value="ECO:0007669"/>
    <property type="project" value="UniProtKB-SubCell"/>
</dbReference>
<dbReference type="InterPro" id="IPR023531">
    <property type="entry name" value="Preprot_translocase_SecG"/>
</dbReference>
<keyword evidence="4 12" id="KW-0813">Transport</keyword>